<evidence type="ECO:0000313" key="2">
    <source>
        <dbReference type="EMBL" id="KAF5187025.1"/>
    </source>
</evidence>
<dbReference type="EMBL" id="JABWDY010028533">
    <property type="protein sequence ID" value="KAF5187025.1"/>
    <property type="molecule type" value="Genomic_DNA"/>
</dbReference>
<dbReference type="InterPro" id="IPR055357">
    <property type="entry name" value="LRR_At1g61320_AtMIF1"/>
</dbReference>
<dbReference type="Proteomes" id="UP000554482">
    <property type="component" value="Unassembled WGS sequence"/>
</dbReference>
<comment type="caution">
    <text evidence="2">The sequence shown here is derived from an EMBL/GenBank/DDBJ whole genome shotgun (WGS) entry which is preliminary data.</text>
</comment>
<gene>
    <name evidence="2" type="ORF">FRX31_023387</name>
</gene>
<feature type="domain" description="FBD" evidence="1">
    <location>
        <begin position="228"/>
        <end position="307"/>
    </location>
</feature>
<dbReference type="InterPro" id="IPR050232">
    <property type="entry name" value="FBL13/AtMIF1-like"/>
</dbReference>
<dbReference type="Pfam" id="PF23622">
    <property type="entry name" value="LRR_At1g61320_AtMIF1"/>
    <property type="match status" value="1"/>
</dbReference>
<reference evidence="2 3" key="1">
    <citation type="submission" date="2020-06" db="EMBL/GenBank/DDBJ databases">
        <title>Transcriptomic and genomic resources for Thalictrum thalictroides and T. hernandezii: Facilitating candidate gene discovery in an emerging model plant lineage.</title>
        <authorList>
            <person name="Arias T."/>
            <person name="Riano-Pachon D.M."/>
            <person name="Di Stilio V.S."/>
        </authorList>
    </citation>
    <scope>NUCLEOTIDE SEQUENCE [LARGE SCALE GENOMIC DNA]</scope>
    <source>
        <strain evidence="3">cv. WT478/WT964</strain>
        <tissue evidence="2">Leaves</tissue>
    </source>
</reference>
<evidence type="ECO:0000313" key="3">
    <source>
        <dbReference type="Proteomes" id="UP000554482"/>
    </source>
</evidence>
<evidence type="ECO:0000259" key="1">
    <source>
        <dbReference type="SMART" id="SM00579"/>
    </source>
</evidence>
<dbReference type="InterPro" id="IPR006566">
    <property type="entry name" value="FBD"/>
</dbReference>
<dbReference type="AlphaFoldDB" id="A0A7J6VS12"/>
<dbReference type="OrthoDB" id="1862876at2759"/>
<dbReference type="Gene3D" id="3.80.10.10">
    <property type="entry name" value="Ribonuclease Inhibitor"/>
    <property type="match status" value="1"/>
</dbReference>
<dbReference type="SUPFAM" id="SSF52047">
    <property type="entry name" value="RNI-like"/>
    <property type="match status" value="1"/>
</dbReference>
<accession>A0A7J6VS12</accession>
<keyword evidence="3" id="KW-1185">Reference proteome</keyword>
<dbReference type="PANTHER" id="PTHR31900:SF34">
    <property type="entry name" value="EMB|CAB62440.1-RELATED"/>
    <property type="match status" value="1"/>
</dbReference>
<sequence length="318" mass="36478">MSMRSSSATNLKILHLEGARFPGDNLDRELLLRCPNLENLVLRHCNHTEINVLNIYALQLKHLVIENPRTYGSYLDLGVQSCKLKIYTPRLVSFHYNGFLYKDYSLENLSALVSANIGSNALISSRGKRVHPQSLITVLDCVSNATTLELSISWMEVYLRIQSMVYELPRTFHNLRQLKLTISICESSFRVMANLLRSSPNLESLVLEIIEWDIATEVIKIDEKLFIESMFNRLKFLEIQNVKGCETELKFLDIFLTKALVLETITIATGNTKTKKDMPWKINPNLAEFKEKLHSLPRPSSAKLRFIRIQPGSYLFLS</sequence>
<dbReference type="Pfam" id="PF08387">
    <property type="entry name" value="FBD"/>
    <property type="match status" value="1"/>
</dbReference>
<dbReference type="PANTHER" id="PTHR31900">
    <property type="entry name" value="F-BOX/RNI SUPERFAMILY PROTEIN-RELATED"/>
    <property type="match status" value="1"/>
</dbReference>
<organism evidence="2 3">
    <name type="scientific">Thalictrum thalictroides</name>
    <name type="common">Rue-anemone</name>
    <name type="synonym">Anemone thalictroides</name>
    <dbReference type="NCBI Taxonomy" id="46969"/>
    <lineage>
        <taxon>Eukaryota</taxon>
        <taxon>Viridiplantae</taxon>
        <taxon>Streptophyta</taxon>
        <taxon>Embryophyta</taxon>
        <taxon>Tracheophyta</taxon>
        <taxon>Spermatophyta</taxon>
        <taxon>Magnoliopsida</taxon>
        <taxon>Ranunculales</taxon>
        <taxon>Ranunculaceae</taxon>
        <taxon>Thalictroideae</taxon>
        <taxon>Thalictrum</taxon>
    </lineage>
</organism>
<dbReference type="InterPro" id="IPR032675">
    <property type="entry name" value="LRR_dom_sf"/>
</dbReference>
<proteinExistence type="predicted"/>
<name>A0A7J6VS12_THATH</name>
<protein>
    <recommendedName>
        <fullName evidence="1">FBD domain-containing protein</fullName>
    </recommendedName>
</protein>
<dbReference type="SMART" id="SM00579">
    <property type="entry name" value="FBD"/>
    <property type="match status" value="1"/>
</dbReference>